<evidence type="ECO:0000256" key="1">
    <source>
        <dbReference type="SAM" id="MobiDB-lite"/>
    </source>
</evidence>
<feature type="region of interest" description="Disordered" evidence="1">
    <location>
        <begin position="43"/>
        <end position="80"/>
    </location>
</feature>
<dbReference type="AlphaFoldDB" id="A0A7I8VPW9"/>
<accession>A0A7I8VPW9</accession>
<comment type="caution">
    <text evidence="2">The sequence shown here is derived from an EMBL/GenBank/DDBJ whole genome shotgun (WGS) entry which is preliminary data.</text>
</comment>
<dbReference type="Proteomes" id="UP000549394">
    <property type="component" value="Unassembled WGS sequence"/>
</dbReference>
<evidence type="ECO:0000313" key="3">
    <source>
        <dbReference type="Proteomes" id="UP000549394"/>
    </source>
</evidence>
<gene>
    <name evidence="2" type="ORF">DGYR_LOCUS6747</name>
</gene>
<dbReference type="EMBL" id="CAJFCJ010000008">
    <property type="protein sequence ID" value="CAD5118356.1"/>
    <property type="molecule type" value="Genomic_DNA"/>
</dbReference>
<sequence length="80" mass="9281">MKKERETSDFERKDGQYYQEYYDKEDENEKVLISVDITFKNDKNKRDKATSNLNGSDFPDSTADPSSELPDPLILLPDMA</sequence>
<keyword evidence="3" id="KW-1185">Reference proteome</keyword>
<organism evidence="2 3">
    <name type="scientific">Dimorphilus gyrociliatus</name>
    <dbReference type="NCBI Taxonomy" id="2664684"/>
    <lineage>
        <taxon>Eukaryota</taxon>
        <taxon>Metazoa</taxon>
        <taxon>Spiralia</taxon>
        <taxon>Lophotrochozoa</taxon>
        <taxon>Annelida</taxon>
        <taxon>Polychaeta</taxon>
        <taxon>Polychaeta incertae sedis</taxon>
        <taxon>Dinophilidae</taxon>
        <taxon>Dimorphilus</taxon>
    </lineage>
</organism>
<proteinExistence type="predicted"/>
<name>A0A7I8VPW9_9ANNE</name>
<evidence type="ECO:0000313" key="2">
    <source>
        <dbReference type="EMBL" id="CAD5118356.1"/>
    </source>
</evidence>
<reference evidence="2 3" key="1">
    <citation type="submission" date="2020-08" db="EMBL/GenBank/DDBJ databases">
        <authorList>
            <person name="Hejnol A."/>
        </authorList>
    </citation>
    <scope>NUCLEOTIDE SEQUENCE [LARGE SCALE GENOMIC DNA]</scope>
</reference>
<protein>
    <submittedName>
        <fullName evidence="2">DgyrCDS7065</fullName>
    </submittedName>
</protein>